<accession>A0AAN8Z5N2</accession>
<evidence type="ECO:0000256" key="3">
    <source>
        <dbReference type="ARBA" id="ARBA00012313"/>
    </source>
</evidence>
<keyword evidence="7" id="KW-0560">Oxidoreductase</keyword>
<keyword evidence="5" id="KW-0349">Heme</keyword>
<dbReference type="PRINTS" id="PR00461">
    <property type="entry name" value="PLPEROXIDASE"/>
</dbReference>
<name>A0AAN8Z5N2_9MAGN</name>
<proteinExistence type="inferred from homology"/>
<feature type="binding site" evidence="9">
    <location>
        <position position="64"/>
    </location>
    <ligand>
        <name>Ca(2+)</name>
        <dbReference type="ChEBI" id="CHEBI:29108"/>
        <label>2</label>
    </ligand>
</feature>
<dbReference type="AlphaFoldDB" id="A0AAN8Z5N2"/>
<feature type="domain" description="Plant heme peroxidase family profile" evidence="11">
    <location>
        <begin position="1"/>
        <end position="136"/>
    </location>
</feature>
<comment type="cofactor">
    <cofactor evidence="2">
        <name>heme b</name>
        <dbReference type="ChEBI" id="CHEBI:60344"/>
    </cofactor>
</comment>
<evidence type="ECO:0000313" key="13">
    <source>
        <dbReference type="Proteomes" id="UP001370490"/>
    </source>
</evidence>
<feature type="binding site" evidence="9">
    <location>
        <position position="59"/>
    </location>
    <ligand>
        <name>Ca(2+)</name>
        <dbReference type="ChEBI" id="CHEBI:29108"/>
        <label>2</label>
    </ligand>
</feature>
<keyword evidence="9" id="KW-0106">Calcium</keyword>
<organism evidence="12 13">
    <name type="scientific">Dillenia turbinata</name>
    <dbReference type="NCBI Taxonomy" id="194707"/>
    <lineage>
        <taxon>Eukaryota</taxon>
        <taxon>Viridiplantae</taxon>
        <taxon>Streptophyta</taxon>
        <taxon>Embryophyta</taxon>
        <taxon>Tracheophyta</taxon>
        <taxon>Spermatophyta</taxon>
        <taxon>Magnoliopsida</taxon>
        <taxon>eudicotyledons</taxon>
        <taxon>Gunneridae</taxon>
        <taxon>Pentapetalae</taxon>
        <taxon>Dilleniales</taxon>
        <taxon>Dilleniaceae</taxon>
        <taxon>Dillenia</taxon>
    </lineage>
</organism>
<dbReference type="PROSITE" id="PS50873">
    <property type="entry name" value="PEROXIDASE_4"/>
    <property type="match status" value="1"/>
</dbReference>
<evidence type="ECO:0000256" key="7">
    <source>
        <dbReference type="ARBA" id="ARBA00023002"/>
    </source>
</evidence>
<comment type="cofactor">
    <cofactor evidence="9">
        <name>Ca(2+)</name>
        <dbReference type="ChEBI" id="CHEBI:29108"/>
    </cofactor>
    <text evidence="9">Binds 2 calcium ions per subunit.</text>
</comment>
<feature type="binding site" evidence="9">
    <location>
        <position position="56"/>
    </location>
    <ligand>
        <name>Ca(2+)</name>
        <dbReference type="ChEBI" id="CHEBI:29108"/>
        <label>2</label>
    </ligand>
</feature>
<dbReference type="Proteomes" id="UP001370490">
    <property type="component" value="Unassembled WGS sequence"/>
</dbReference>
<dbReference type="GO" id="GO:0006979">
    <property type="term" value="P:response to oxidative stress"/>
    <property type="evidence" value="ECO:0007669"/>
    <property type="project" value="InterPro"/>
</dbReference>
<reference evidence="12 13" key="1">
    <citation type="submission" date="2023-12" db="EMBL/GenBank/DDBJ databases">
        <title>A high-quality genome assembly for Dillenia turbinata (Dilleniales).</title>
        <authorList>
            <person name="Chanderbali A."/>
        </authorList>
    </citation>
    <scope>NUCLEOTIDE SEQUENCE [LARGE SCALE GENOMIC DNA]</scope>
    <source>
        <strain evidence="12">LSX21</strain>
        <tissue evidence="12">Leaf</tissue>
    </source>
</reference>
<evidence type="ECO:0000259" key="11">
    <source>
        <dbReference type="PROSITE" id="PS50873"/>
    </source>
</evidence>
<dbReference type="GO" id="GO:0140825">
    <property type="term" value="F:lactoperoxidase activity"/>
    <property type="evidence" value="ECO:0007669"/>
    <property type="project" value="UniProtKB-EC"/>
</dbReference>
<dbReference type="EMBL" id="JBAMMX010000019">
    <property type="protein sequence ID" value="KAK6921513.1"/>
    <property type="molecule type" value="Genomic_DNA"/>
</dbReference>
<dbReference type="PANTHER" id="PTHR31517">
    <property type="match status" value="1"/>
</dbReference>
<evidence type="ECO:0000256" key="5">
    <source>
        <dbReference type="ARBA" id="ARBA00022617"/>
    </source>
</evidence>
<dbReference type="InterPro" id="IPR002016">
    <property type="entry name" value="Haem_peroxidase"/>
</dbReference>
<dbReference type="SUPFAM" id="SSF48113">
    <property type="entry name" value="Heme-dependent peroxidases"/>
    <property type="match status" value="1"/>
</dbReference>
<evidence type="ECO:0000256" key="6">
    <source>
        <dbReference type="ARBA" id="ARBA00022723"/>
    </source>
</evidence>
<dbReference type="Gene3D" id="1.10.420.10">
    <property type="entry name" value="Peroxidase, domain 2"/>
    <property type="match status" value="1"/>
</dbReference>
<gene>
    <name evidence="12" type="ORF">RJ641_012020</name>
</gene>
<evidence type="ECO:0000256" key="10">
    <source>
        <dbReference type="RuleBase" id="RU004241"/>
    </source>
</evidence>
<dbReference type="PANTHER" id="PTHR31517:SF17">
    <property type="entry name" value="PEROXIDASE 6"/>
    <property type="match status" value="1"/>
</dbReference>
<keyword evidence="8" id="KW-0408">Iron</keyword>
<dbReference type="EC" id="1.11.1.7" evidence="3"/>
<evidence type="ECO:0000256" key="1">
    <source>
        <dbReference type="ARBA" id="ARBA00000189"/>
    </source>
</evidence>
<evidence type="ECO:0000256" key="4">
    <source>
        <dbReference type="ARBA" id="ARBA00022559"/>
    </source>
</evidence>
<evidence type="ECO:0000256" key="8">
    <source>
        <dbReference type="ARBA" id="ARBA00023004"/>
    </source>
</evidence>
<dbReference type="InterPro" id="IPR010255">
    <property type="entry name" value="Haem_peroxidase_sf"/>
</dbReference>
<dbReference type="Pfam" id="PF00141">
    <property type="entry name" value="peroxidase"/>
    <property type="match status" value="1"/>
</dbReference>
<evidence type="ECO:0000313" key="12">
    <source>
        <dbReference type="EMBL" id="KAK6921513.1"/>
    </source>
</evidence>
<dbReference type="InterPro" id="IPR000823">
    <property type="entry name" value="Peroxidase_pln"/>
</dbReference>
<dbReference type="GO" id="GO:0020037">
    <property type="term" value="F:heme binding"/>
    <property type="evidence" value="ECO:0007669"/>
    <property type="project" value="InterPro"/>
</dbReference>
<evidence type="ECO:0000256" key="2">
    <source>
        <dbReference type="ARBA" id="ARBA00001970"/>
    </source>
</evidence>
<keyword evidence="6 9" id="KW-0479">Metal-binding</keyword>
<comment type="caution">
    <text evidence="12">The sequence shown here is derived from an EMBL/GenBank/DDBJ whole genome shotgun (WGS) entry which is preliminary data.</text>
</comment>
<dbReference type="GO" id="GO:0046872">
    <property type="term" value="F:metal ion binding"/>
    <property type="evidence" value="ECO:0007669"/>
    <property type="project" value="UniProtKB-KW"/>
</dbReference>
<keyword evidence="13" id="KW-1185">Reference proteome</keyword>
<evidence type="ECO:0000256" key="9">
    <source>
        <dbReference type="PIRSR" id="PIRSR600823-3"/>
    </source>
</evidence>
<protein>
    <recommendedName>
        <fullName evidence="3">peroxidase</fullName>
        <ecNumber evidence="3">1.11.1.7</ecNumber>
    </recommendedName>
</protein>
<keyword evidence="4 12" id="KW-0575">Peroxidase</keyword>
<sequence length="141" mass="16245">MGAMVVGKAETCFPTEKIGKEEDQPIVLGKGKRKVPMDERDSWGTLHRSYMGTFNDVRTIKDFDNMYFKNLRLGLGLFWSDHALFSNPRTRPFVNLYADNQTAFFKAYSLVMEKLNVLQVKTGKNGEIRHRCDSFKTININ</sequence>
<comment type="catalytic activity">
    <reaction evidence="1">
        <text>2 a phenolic donor + H2O2 = 2 a phenolic radical donor + 2 H2O</text>
        <dbReference type="Rhea" id="RHEA:56136"/>
        <dbReference type="ChEBI" id="CHEBI:15377"/>
        <dbReference type="ChEBI" id="CHEBI:16240"/>
        <dbReference type="ChEBI" id="CHEBI:139520"/>
        <dbReference type="ChEBI" id="CHEBI:139521"/>
        <dbReference type="EC" id="1.11.1.7"/>
    </reaction>
</comment>
<comment type="similarity">
    <text evidence="10">Belongs to the peroxidase family.</text>
</comment>